<feature type="region of interest" description="Disordered" evidence="11">
    <location>
        <begin position="48"/>
        <end position="171"/>
    </location>
</feature>
<dbReference type="Proteomes" id="UP000824219">
    <property type="component" value="Linkage Group LG11"/>
</dbReference>
<evidence type="ECO:0000256" key="8">
    <source>
        <dbReference type="ARBA" id="ARBA00023136"/>
    </source>
</evidence>
<keyword evidence="8 12" id="KW-0472">Membrane</keyword>
<dbReference type="OrthoDB" id="550113at2759"/>
<evidence type="ECO:0000256" key="7">
    <source>
        <dbReference type="ARBA" id="ARBA00023069"/>
    </source>
</evidence>
<keyword evidence="4 12" id="KW-0812">Transmembrane</keyword>
<feature type="transmembrane region" description="Helical" evidence="12">
    <location>
        <begin position="383"/>
        <end position="404"/>
    </location>
</feature>
<comment type="subcellular location">
    <subcellularLocation>
        <location evidence="1">Cell projection</location>
        <location evidence="1">Cilium</location>
    </subcellularLocation>
    <subcellularLocation>
        <location evidence="2">Membrane</location>
        <topology evidence="2">Multi-pass membrane protein</topology>
    </subcellularLocation>
</comment>
<dbReference type="PANTHER" id="PTHR28388">
    <property type="entry name" value="TRANSMEMBRANE PROTEIN 237"/>
    <property type="match status" value="1"/>
</dbReference>
<evidence type="ECO:0000256" key="12">
    <source>
        <dbReference type="SAM" id="Phobius"/>
    </source>
</evidence>
<feature type="transmembrane region" description="Helical" evidence="12">
    <location>
        <begin position="333"/>
        <end position="354"/>
    </location>
</feature>
<keyword evidence="7" id="KW-0969">Cilium</keyword>
<evidence type="ECO:0000256" key="4">
    <source>
        <dbReference type="ARBA" id="ARBA00022692"/>
    </source>
</evidence>
<evidence type="ECO:0000256" key="11">
    <source>
        <dbReference type="SAM" id="MobiDB-lite"/>
    </source>
</evidence>
<reference evidence="13 14" key="1">
    <citation type="submission" date="2021-06" db="EMBL/GenBank/DDBJ databases">
        <title>Chromosome-level genome assembly of the red-tail catfish (Hemibagrus wyckioides).</title>
        <authorList>
            <person name="Shao F."/>
        </authorList>
    </citation>
    <scope>NUCLEOTIDE SEQUENCE [LARGE SCALE GENOMIC DNA]</scope>
    <source>
        <strain evidence="13">EC202008001</strain>
        <tissue evidence="13">Blood</tissue>
    </source>
</reference>
<protein>
    <recommendedName>
        <fullName evidence="15">Transmembrane protein 237</fullName>
    </recommendedName>
</protein>
<evidence type="ECO:0000313" key="14">
    <source>
        <dbReference type="Proteomes" id="UP000824219"/>
    </source>
</evidence>
<evidence type="ECO:0000256" key="9">
    <source>
        <dbReference type="ARBA" id="ARBA00023273"/>
    </source>
</evidence>
<dbReference type="GO" id="GO:0060271">
    <property type="term" value="P:cilium assembly"/>
    <property type="evidence" value="ECO:0007669"/>
    <property type="project" value="TreeGrafter"/>
</dbReference>
<keyword evidence="9" id="KW-0966">Cell projection</keyword>
<evidence type="ECO:0000256" key="1">
    <source>
        <dbReference type="ARBA" id="ARBA00004138"/>
    </source>
</evidence>
<sequence>MTMDMDDEKVYSTRRRDLPPITHVQKRGPRALPSLPRNIVHYHNPVLSSSSLFFDPDEMPVPKKRKKKKVKQEESTDLVEVPKGDGAIEMGGLASPRLSESRERLTPEPPENQPQRKKKKKKAEAVDQDGDHANLVLNSDLADQNSDEETTRKLKKKKKKSKPKVTETELNNDLDIEDDDIITGTQAPIPQHALFSAPQGQSQPVAKVFIERGRRFQPADRTQQRRTSTQMEPNFMDVQSTWTTRDVSMRVHRGFRVIGLFSHGFLAGFAVWNIIVLYVLAGDQMSTLPNLLQQYYTLAYPAQCLFYLLLTLSTVSAFDRVNLARVPTAIRSFLTLEPVALASFLYFSALVLSLSQQMTSDRINLHSSVNASLWVPGSERSVLYPWIIVHLVVTLLVGLAWVLVSTSPDVDYTEESLMAMKIEHPKVEEKGSVTA</sequence>
<keyword evidence="14" id="KW-1185">Reference proteome</keyword>
<evidence type="ECO:0000256" key="2">
    <source>
        <dbReference type="ARBA" id="ARBA00004141"/>
    </source>
</evidence>
<dbReference type="GO" id="GO:0035869">
    <property type="term" value="C:ciliary transition zone"/>
    <property type="evidence" value="ECO:0007669"/>
    <property type="project" value="TreeGrafter"/>
</dbReference>
<proteinExistence type="inferred from homology"/>
<dbReference type="InterPro" id="IPR029409">
    <property type="entry name" value="TMEM237"/>
</dbReference>
<evidence type="ECO:0008006" key="15">
    <source>
        <dbReference type="Google" id="ProtNLM"/>
    </source>
</evidence>
<feature type="compositionally biased region" description="Basic and acidic residues" evidence="11">
    <location>
        <begin position="8"/>
        <end position="18"/>
    </location>
</feature>
<organism evidence="13 14">
    <name type="scientific">Hemibagrus wyckioides</name>
    <dbReference type="NCBI Taxonomy" id="337641"/>
    <lineage>
        <taxon>Eukaryota</taxon>
        <taxon>Metazoa</taxon>
        <taxon>Chordata</taxon>
        <taxon>Craniata</taxon>
        <taxon>Vertebrata</taxon>
        <taxon>Euteleostomi</taxon>
        <taxon>Actinopterygii</taxon>
        <taxon>Neopterygii</taxon>
        <taxon>Teleostei</taxon>
        <taxon>Ostariophysi</taxon>
        <taxon>Siluriformes</taxon>
        <taxon>Bagridae</taxon>
        <taxon>Hemibagrus</taxon>
    </lineage>
</organism>
<evidence type="ECO:0000256" key="10">
    <source>
        <dbReference type="ARBA" id="ARBA00025631"/>
    </source>
</evidence>
<dbReference type="AlphaFoldDB" id="A0A9D3SKG4"/>
<feature type="compositionally biased region" description="Basic and acidic residues" evidence="11">
    <location>
        <begin position="123"/>
        <end position="132"/>
    </location>
</feature>
<comment type="function">
    <text evidence="10">Component of the transition zone in primary cilia. Required for ciliogenesis.</text>
</comment>
<dbReference type="EMBL" id="JAHKSW010000011">
    <property type="protein sequence ID" value="KAG7326945.1"/>
    <property type="molecule type" value="Genomic_DNA"/>
</dbReference>
<feature type="transmembrane region" description="Helical" evidence="12">
    <location>
        <begin position="257"/>
        <end position="280"/>
    </location>
</feature>
<feature type="transmembrane region" description="Helical" evidence="12">
    <location>
        <begin position="300"/>
        <end position="321"/>
    </location>
</feature>
<feature type="region of interest" description="Disordered" evidence="11">
    <location>
        <begin position="1"/>
        <end position="36"/>
    </location>
</feature>
<keyword evidence="6 12" id="KW-1133">Transmembrane helix</keyword>
<keyword evidence="5" id="KW-0970">Cilium biogenesis/degradation</keyword>
<name>A0A9D3SKG4_9TELE</name>
<gene>
    <name evidence="13" type="ORF">KOW79_010346</name>
</gene>
<dbReference type="Pfam" id="PF15383">
    <property type="entry name" value="TMEM237"/>
    <property type="match status" value="1"/>
</dbReference>
<feature type="compositionally biased region" description="Basic residues" evidence="11">
    <location>
        <begin position="153"/>
        <end position="163"/>
    </location>
</feature>
<evidence type="ECO:0000256" key="6">
    <source>
        <dbReference type="ARBA" id="ARBA00022989"/>
    </source>
</evidence>
<dbReference type="GO" id="GO:0016020">
    <property type="term" value="C:membrane"/>
    <property type="evidence" value="ECO:0007669"/>
    <property type="project" value="UniProtKB-SubCell"/>
</dbReference>
<evidence type="ECO:0000313" key="13">
    <source>
        <dbReference type="EMBL" id="KAG7326945.1"/>
    </source>
</evidence>
<comment type="caution">
    <text evidence="13">The sequence shown here is derived from an EMBL/GenBank/DDBJ whole genome shotgun (WGS) entry which is preliminary data.</text>
</comment>
<evidence type="ECO:0000256" key="5">
    <source>
        <dbReference type="ARBA" id="ARBA00022794"/>
    </source>
</evidence>
<dbReference type="PANTHER" id="PTHR28388:SF1">
    <property type="entry name" value="TRANSMEMBRANE PROTEIN 237"/>
    <property type="match status" value="1"/>
</dbReference>
<evidence type="ECO:0000256" key="3">
    <source>
        <dbReference type="ARBA" id="ARBA00008783"/>
    </source>
</evidence>
<comment type="similarity">
    <text evidence="3">Belongs to the TMEM237 family.</text>
</comment>
<accession>A0A9D3SKG4</accession>